<evidence type="ECO:0000313" key="7">
    <source>
        <dbReference type="EMBL" id="VUC35748.1"/>
    </source>
</evidence>
<evidence type="ECO:0000256" key="2">
    <source>
        <dbReference type="ARBA" id="ARBA00022801"/>
    </source>
</evidence>
<comment type="caution">
    <text evidence="7">The sequence shown here is derived from an EMBL/GenBank/DDBJ whole genome shotgun (WGS) entry which is preliminary data.</text>
</comment>
<keyword evidence="2" id="KW-0378">Hydrolase</keyword>
<organism evidence="7 8">
    <name type="scientific">Bionectria ochroleuca</name>
    <name type="common">Gliocladium roseum</name>
    <dbReference type="NCBI Taxonomy" id="29856"/>
    <lineage>
        <taxon>Eukaryota</taxon>
        <taxon>Fungi</taxon>
        <taxon>Dikarya</taxon>
        <taxon>Ascomycota</taxon>
        <taxon>Pezizomycotina</taxon>
        <taxon>Sordariomycetes</taxon>
        <taxon>Hypocreomycetidae</taxon>
        <taxon>Hypocreales</taxon>
        <taxon>Bionectriaceae</taxon>
        <taxon>Clonostachys</taxon>
    </lineage>
</organism>
<keyword evidence="4" id="KW-0443">Lipid metabolism</keyword>
<dbReference type="EMBL" id="CABFNS010000919">
    <property type="protein sequence ID" value="VUC35748.1"/>
    <property type="molecule type" value="Genomic_DNA"/>
</dbReference>
<evidence type="ECO:0000256" key="5">
    <source>
        <dbReference type="SAM" id="SignalP"/>
    </source>
</evidence>
<dbReference type="SUPFAM" id="SSF53474">
    <property type="entry name" value="alpha/beta-Hydrolases"/>
    <property type="match status" value="1"/>
</dbReference>
<dbReference type="PANTHER" id="PTHR10272:SF0">
    <property type="entry name" value="PLATELET-ACTIVATING FACTOR ACETYLHYDROLASE"/>
    <property type="match status" value="1"/>
</dbReference>
<evidence type="ECO:0000256" key="3">
    <source>
        <dbReference type="ARBA" id="ARBA00022963"/>
    </source>
</evidence>
<dbReference type="Pfam" id="PF00561">
    <property type="entry name" value="Abhydrolase_1"/>
    <property type="match status" value="1"/>
</dbReference>
<sequence length="311" mass="34104">MTQPKLFDKRSNYIMHFLFLLLPFSFTSAASLPNPDGPYNVGYSQHIIPQITLNDPTPGPGNAILSHLYFPTHDSNRSSPRDNWGDALELLRGLLDQLTTELRRDASFLSAPTGDPTVLFSPAAGFNAWMYKGLLAGLASHGYTVLAIDHPGEPPVVRWPNGTDIIGLSIEVYEFRVTDLAAVLAWFPTFVRNAHALFDTSRLLALGHSMGGSASVTFAPDHQSVEAAVNLDGGFSQQHTVLTNAGLPVLLKSSIYHTTRSDPSWAEFQEHQTGWWEHIAIYGSGHLDYSDIATWSEALGLPPLVQSNLVR</sequence>
<dbReference type="InterPro" id="IPR029058">
    <property type="entry name" value="AB_hydrolase_fold"/>
</dbReference>
<evidence type="ECO:0000256" key="4">
    <source>
        <dbReference type="ARBA" id="ARBA00023098"/>
    </source>
</evidence>
<dbReference type="Gene3D" id="3.40.50.1820">
    <property type="entry name" value="alpha/beta hydrolase"/>
    <property type="match status" value="1"/>
</dbReference>
<evidence type="ECO:0000259" key="6">
    <source>
        <dbReference type="Pfam" id="PF00561"/>
    </source>
</evidence>
<dbReference type="PANTHER" id="PTHR10272">
    <property type="entry name" value="PLATELET-ACTIVATING FACTOR ACETYLHYDROLASE"/>
    <property type="match status" value="1"/>
</dbReference>
<gene>
    <name evidence="7" type="ORF">CLO192961_LOCUS426834</name>
</gene>
<evidence type="ECO:0000256" key="1">
    <source>
        <dbReference type="ARBA" id="ARBA00013201"/>
    </source>
</evidence>
<feature type="signal peptide" evidence="5">
    <location>
        <begin position="1"/>
        <end position="29"/>
    </location>
</feature>
<keyword evidence="8" id="KW-1185">Reference proteome</keyword>
<dbReference type="EC" id="3.1.1.47" evidence="1"/>
<keyword evidence="3" id="KW-0442">Lipid degradation</keyword>
<protein>
    <recommendedName>
        <fullName evidence="1">1-alkyl-2-acetylglycerophosphocholine esterase</fullName>
        <ecNumber evidence="1">3.1.1.47</ecNumber>
    </recommendedName>
</protein>
<dbReference type="Proteomes" id="UP000766486">
    <property type="component" value="Unassembled WGS sequence"/>
</dbReference>
<evidence type="ECO:0000313" key="8">
    <source>
        <dbReference type="Proteomes" id="UP000766486"/>
    </source>
</evidence>
<feature type="chain" id="PRO_5046840744" description="1-alkyl-2-acetylglycerophosphocholine esterase" evidence="5">
    <location>
        <begin position="30"/>
        <end position="311"/>
    </location>
</feature>
<feature type="domain" description="AB hydrolase-1" evidence="6">
    <location>
        <begin position="118"/>
        <end position="233"/>
    </location>
</feature>
<dbReference type="InterPro" id="IPR000073">
    <property type="entry name" value="AB_hydrolase_1"/>
</dbReference>
<name>A0ABY6UWV7_BIOOC</name>
<proteinExistence type="predicted"/>
<accession>A0ABY6UWV7</accession>
<keyword evidence="5" id="KW-0732">Signal</keyword>
<reference evidence="7 8" key="1">
    <citation type="submission" date="2019-06" db="EMBL/GenBank/DDBJ databases">
        <authorList>
            <person name="Broberg M."/>
        </authorList>
    </citation>
    <scope>NUCLEOTIDE SEQUENCE [LARGE SCALE GENOMIC DNA]</scope>
</reference>